<dbReference type="Pfam" id="PF03055">
    <property type="entry name" value="RPE65"/>
    <property type="match status" value="1"/>
</dbReference>
<keyword evidence="6" id="KW-0223">Dioxygenase</keyword>
<evidence type="ECO:0000256" key="7">
    <source>
        <dbReference type="SAM" id="MobiDB-lite"/>
    </source>
</evidence>
<organism evidence="8 9">
    <name type="scientific">Candidatus Neomicrothrix subdominans</name>
    <dbReference type="NCBI Taxonomy" id="2954438"/>
    <lineage>
        <taxon>Bacteria</taxon>
        <taxon>Bacillati</taxon>
        <taxon>Actinomycetota</taxon>
        <taxon>Acidimicrobiia</taxon>
        <taxon>Acidimicrobiales</taxon>
        <taxon>Microthrixaceae</taxon>
        <taxon>Candidatus Neomicrothrix</taxon>
    </lineage>
</organism>
<keyword evidence="4 5" id="KW-0408">Iron</keyword>
<dbReference type="InterPro" id="IPR004294">
    <property type="entry name" value="Carotenoid_Oase"/>
</dbReference>
<sequence length="496" mass="53480">MTQTAQPQTTEPDPPHGEADQGNDELSMSDGALADWSRCEVPHLLGQYRPVHDEIDADRLEVIGELPPALVGTYVRNGPNPLLAPSGAYHLFDGDAMLHGVRLDGSGAAYRNRWVRSKGMLAEAEAGRPLFSGLAGFELPPADVVANVGMMKNTANTHVISHAGRMLALMEASPPTEIDPDSFATLGEFSFGGALSGPMTAHPKVDPATGNLCFFGYSPVPPYLRYHVASPDGTLLSTTEIELPRPVMMHDFVITERHAVFFDLPAVFDLTALMEGRPFTRWEPELGARVGVMNLDGTGDVAWMEIDPCYVFHFLNASEGADGVIDVVGCRSSALPVSFGDQAPADVSPTLHRWRIDPAAGRVSDEQLDDRPGDFPRINDALTGRANRYGYVGLVRDVVGGDATFAGVAAWDLERSESTAWWCGPYEACGEAAFAPDPAGTSENDGWLTTFTTDLARDLSYLDIVDARDVAAGPVARVKLPRRVPFGFHGNWFAEG</sequence>
<evidence type="ECO:0000256" key="2">
    <source>
        <dbReference type="ARBA" id="ARBA00022723"/>
    </source>
</evidence>
<proteinExistence type="inferred from homology"/>
<keyword evidence="2 5" id="KW-0479">Metal-binding</keyword>
<evidence type="ECO:0000313" key="8">
    <source>
        <dbReference type="EMBL" id="MBK9298780.1"/>
    </source>
</evidence>
<evidence type="ECO:0000256" key="4">
    <source>
        <dbReference type="ARBA" id="ARBA00023004"/>
    </source>
</evidence>
<dbReference type="AlphaFoldDB" id="A0A936NF05"/>
<dbReference type="Proteomes" id="UP000727993">
    <property type="component" value="Unassembled WGS sequence"/>
</dbReference>
<feature type="binding site" evidence="5">
    <location>
        <position position="313"/>
    </location>
    <ligand>
        <name>Fe cation</name>
        <dbReference type="ChEBI" id="CHEBI:24875"/>
        <note>catalytic</note>
    </ligand>
</feature>
<dbReference type="GO" id="GO:0016121">
    <property type="term" value="P:carotene catabolic process"/>
    <property type="evidence" value="ECO:0007669"/>
    <property type="project" value="TreeGrafter"/>
</dbReference>
<dbReference type="EMBL" id="JADJZA010000010">
    <property type="protein sequence ID" value="MBK9298780.1"/>
    <property type="molecule type" value="Genomic_DNA"/>
</dbReference>
<accession>A0A936NF05</accession>
<dbReference type="GO" id="GO:0010436">
    <property type="term" value="F:carotenoid dioxygenase activity"/>
    <property type="evidence" value="ECO:0007669"/>
    <property type="project" value="TreeGrafter"/>
</dbReference>
<comment type="caution">
    <text evidence="8">The sequence shown here is derived from an EMBL/GenBank/DDBJ whole genome shotgun (WGS) entry which is preliminary data.</text>
</comment>
<evidence type="ECO:0000256" key="3">
    <source>
        <dbReference type="ARBA" id="ARBA00023002"/>
    </source>
</evidence>
<protein>
    <recommendedName>
        <fullName evidence="6">Dioxygenase</fullName>
        <ecNumber evidence="6">1.13.11.-</ecNumber>
    </recommendedName>
</protein>
<evidence type="ECO:0000256" key="6">
    <source>
        <dbReference type="RuleBase" id="RU364048"/>
    </source>
</evidence>
<reference evidence="8 9" key="1">
    <citation type="submission" date="2020-10" db="EMBL/GenBank/DDBJ databases">
        <title>Connecting structure to function with the recovery of over 1000 high-quality activated sludge metagenome-assembled genomes encoding full-length rRNA genes using long-read sequencing.</title>
        <authorList>
            <person name="Singleton C.M."/>
            <person name="Petriglieri F."/>
            <person name="Kristensen J.M."/>
            <person name="Kirkegaard R.H."/>
            <person name="Michaelsen T.Y."/>
            <person name="Andersen M.H."/>
            <person name="Karst S.M."/>
            <person name="Dueholm M.S."/>
            <person name="Nielsen P.H."/>
            <person name="Albertsen M."/>
        </authorList>
    </citation>
    <scope>NUCLEOTIDE SEQUENCE [LARGE SCALE GENOMIC DNA]</scope>
    <source>
        <strain evidence="8">Lyne_18-Q3-R50-59_MAXAC.006</strain>
    </source>
</reference>
<feature type="region of interest" description="Disordered" evidence="7">
    <location>
        <begin position="1"/>
        <end position="28"/>
    </location>
</feature>
<dbReference type="GO" id="GO:0046872">
    <property type="term" value="F:metal ion binding"/>
    <property type="evidence" value="ECO:0007669"/>
    <property type="project" value="UniProtKB-KW"/>
</dbReference>
<dbReference type="PANTHER" id="PTHR10543:SF89">
    <property type="entry name" value="CAROTENOID 9,10(9',10')-CLEAVAGE DIOXYGENASE 1"/>
    <property type="match status" value="1"/>
</dbReference>
<evidence type="ECO:0000256" key="5">
    <source>
        <dbReference type="PIRSR" id="PIRSR604294-1"/>
    </source>
</evidence>
<comment type="similarity">
    <text evidence="1 6">Belongs to the carotenoid oxygenase family.</text>
</comment>
<keyword evidence="3 6" id="KW-0560">Oxidoreductase</keyword>
<name>A0A936NF05_9ACTN</name>
<evidence type="ECO:0000313" key="9">
    <source>
        <dbReference type="Proteomes" id="UP000727993"/>
    </source>
</evidence>
<comment type="cofactor">
    <cofactor evidence="5 6">
        <name>Fe(2+)</name>
        <dbReference type="ChEBI" id="CHEBI:29033"/>
    </cofactor>
    <text evidence="5 6">Binds 1 Fe(2+) ion per subunit.</text>
</comment>
<feature type="compositionally biased region" description="Polar residues" evidence="7">
    <location>
        <begin position="1"/>
        <end position="11"/>
    </location>
</feature>
<dbReference type="PANTHER" id="PTHR10543">
    <property type="entry name" value="BETA-CAROTENE DIOXYGENASE"/>
    <property type="match status" value="1"/>
</dbReference>
<dbReference type="EC" id="1.13.11.-" evidence="6"/>
<evidence type="ECO:0000256" key="1">
    <source>
        <dbReference type="ARBA" id="ARBA00006787"/>
    </source>
</evidence>
<feature type="binding site" evidence="5">
    <location>
        <position position="202"/>
    </location>
    <ligand>
        <name>Fe cation</name>
        <dbReference type="ChEBI" id="CHEBI:24875"/>
        <note>catalytic</note>
    </ligand>
</feature>
<gene>
    <name evidence="8" type="ORF">IPN02_18510</name>
</gene>
<feature type="binding site" evidence="5">
    <location>
        <position position="489"/>
    </location>
    <ligand>
        <name>Fe cation</name>
        <dbReference type="ChEBI" id="CHEBI:24875"/>
        <note>catalytic</note>
    </ligand>
</feature>
<feature type="binding site" evidence="5">
    <location>
        <position position="250"/>
    </location>
    <ligand>
        <name>Fe cation</name>
        <dbReference type="ChEBI" id="CHEBI:24875"/>
        <note>catalytic</note>
    </ligand>
</feature>